<keyword evidence="3" id="KW-1185">Reference proteome</keyword>
<evidence type="ECO:0000256" key="1">
    <source>
        <dbReference type="SAM" id="Phobius"/>
    </source>
</evidence>
<gene>
    <name evidence="2" type="primary">Vigan.03G293900</name>
    <name evidence="2" type="ORF">VIGAN_03293900</name>
</gene>
<feature type="non-terminal residue" evidence="2">
    <location>
        <position position="74"/>
    </location>
</feature>
<dbReference type="EMBL" id="AP015036">
    <property type="protein sequence ID" value="BAT82870.1"/>
    <property type="molecule type" value="Genomic_DNA"/>
</dbReference>
<dbReference type="AlphaFoldDB" id="A0A0S3RQI0"/>
<feature type="transmembrane region" description="Helical" evidence="1">
    <location>
        <begin position="48"/>
        <end position="68"/>
    </location>
</feature>
<feature type="transmembrane region" description="Helical" evidence="1">
    <location>
        <begin position="14"/>
        <end position="36"/>
    </location>
</feature>
<accession>A0A0S3RQI0</accession>
<sequence length="74" mass="8589">MGSYQQQLILSKPVFQIMTLDSSMFIILFLVLLIIHRHQGLQTPVKRVVGLLHLEFQGCVTFWIYVQILPLTFS</sequence>
<dbReference type="Proteomes" id="UP000291084">
    <property type="component" value="Chromosome 3"/>
</dbReference>
<evidence type="ECO:0000313" key="2">
    <source>
        <dbReference type="EMBL" id="BAT82870.1"/>
    </source>
</evidence>
<keyword evidence="1" id="KW-0472">Membrane</keyword>
<protein>
    <submittedName>
        <fullName evidence="2">Uncharacterized protein</fullName>
    </submittedName>
</protein>
<organism evidence="2 3">
    <name type="scientific">Vigna angularis var. angularis</name>
    <dbReference type="NCBI Taxonomy" id="157739"/>
    <lineage>
        <taxon>Eukaryota</taxon>
        <taxon>Viridiplantae</taxon>
        <taxon>Streptophyta</taxon>
        <taxon>Embryophyta</taxon>
        <taxon>Tracheophyta</taxon>
        <taxon>Spermatophyta</taxon>
        <taxon>Magnoliopsida</taxon>
        <taxon>eudicotyledons</taxon>
        <taxon>Gunneridae</taxon>
        <taxon>Pentapetalae</taxon>
        <taxon>rosids</taxon>
        <taxon>fabids</taxon>
        <taxon>Fabales</taxon>
        <taxon>Fabaceae</taxon>
        <taxon>Papilionoideae</taxon>
        <taxon>50 kb inversion clade</taxon>
        <taxon>NPAAA clade</taxon>
        <taxon>indigoferoid/millettioid clade</taxon>
        <taxon>Phaseoleae</taxon>
        <taxon>Vigna</taxon>
    </lineage>
</organism>
<reference evidence="2 3" key="1">
    <citation type="journal article" date="2015" name="Sci. Rep.">
        <title>The power of single molecule real-time sequencing technology in the de novo assembly of a eukaryotic genome.</title>
        <authorList>
            <person name="Sakai H."/>
            <person name="Naito K."/>
            <person name="Ogiso-Tanaka E."/>
            <person name="Takahashi Y."/>
            <person name="Iseki K."/>
            <person name="Muto C."/>
            <person name="Satou K."/>
            <person name="Teruya K."/>
            <person name="Shiroma A."/>
            <person name="Shimoji M."/>
            <person name="Hirano T."/>
            <person name="Itoh T."/>
            <person name="Kaga A."/>
            <person name="Tomooka N."/>
        </authorList>
    </citation>
    <scope>NUCLEOTIDE SEQUENCE [LARGE SCALE GENOMIC DNA]</scope>
    <source>
        <strain evidence="3">cv. Shumari</strain>
    </source>
</reference>
<evidence type="ECO:0000313" key="3">
    <source>
        <dbReference type="Proteomes" id="UP000291084"/>
    </source>
</evidence>
<name>A0A0S3RQI0_PHAAN</name>
<keyword evidence="1" id="KW-0812">Transmembrane</keyword>
<proteinExistence type="predicted"/>
<keyword evidence="1" id="KW-1133">Transmembrane helix</keyword>